<reference evidence="1 2" key="1">
    <citation type="submission" date="2014-07" db="EMBL/GenBank/DDBJ databases">
        <title>Unique and conserved regions in Vibrio harveyi and related species in comparison with the shrimp pathogen Vibrio harveyi CAIM 1792.</title>
        <authorList>
            <person name="Espinoza-Valles I."/>
            <person name="Vora G."/>
            <person name="Leekitcharoenphon P."/>
            <person name="Ussery D."/>
            <person name="Hoj L."/>
            <person name="Gomez-Gil B."/>
        </authorList>
    </citation>
    <scope>NUCLEOTIDE SEQUENCE [LARGE SCALE GENOMIC DNA]</scope>
    <source>
        <strain evidence="2">CAIM 1854 / LMG 25443</strain>
    </source>
</reference>
<sequence>MNNDAKQLFHYLCNQYDELSKDFESRPFPEFSETITHPLGYCFVRCPVGSQRFSIVSINLDPSVRGQGVLTAFINYVRNNPYHYQGVEVAIIENKNLAKSLLSLGWEYKSLFSKLFFSKKPTLIKDFQCA</sequence>
<name>A0A0C1W6A0_9VIBR</name>
<accession>A0A0C1W6A0</accession>
<dbReference type="Proteomes" id="UP000031586">
    <property type="component" value="Unassembled WGS sequence"/>
</dbReference>
<comment type="caution">
    <text evidence="1">The sequence shown here is derived from an EMBL/GenBank/DDBJ whole genome shotgun (WGS) entry which is preliminary data.</text>
</comment>
<dbReference type="InterPro" id="IPR016181">
    <property type="entry name" value="Acyl_CoA_acyltransferase"/>
</dbReference>
<proteinExistence type="predicted"/>
<protein>
    <recommendedName>
        <fullName evidence="3">N-acetyltransferase domain-containing protein</fullName>
    </recommendedName>
</protein>
<dbReference type="EMBL" id="JPRD01000028">
    <property type="protein sequence ID" value="KIF51912.1"/>
    <property type="molecule type" value="Genomic_DNA"/>
</dbReference>
<evidence type="ECO:0000313" key="2">
    <source>
        <dbReference type="Proteomes" id="UP000031586"/>
    </source>
</evidence>
<dbReference type="RefSeq" id="WP_020196324.1">
    <property type="nucleotide sequence ID" value="NZ_BAOH01000051.1"/>
</dbReference>
<dbReference type="AlphaFoldDB" id="A0A0C1W6A0"/>
<evidence type="ECO:0000313" key="1">
    <source>
        <dbReference type="EMBL" id="KIF51912.1"/>
    </source>
</evidence>
<evidence type="ECO:0008006" key="3">
    <source>
        <dbReference type="Google" id="ProtNLM"/>
    </source>
</evidence>
<organism evidence="1 2">
    <name type="scientific">Vibrio owensii CAIM 1854 = LMG 25443</name>
    <dbReference type="NCBI Taxonomy" id="1229493"/>
    <lineage>
        <taxon>Bacteria</taxon>
        <taxon>Pseudomonadati</taxon>
        <taxon>Pseudomonadota</taxon>
        <taxon>Gammaproteobacteria</taxon>
        <taxon>Vibrionales</taxon>
        <taxon>Vibrionaceae</taxon>
        <taxon>Vibrio</taxon>
    </lineage>
</organism>
<dbReference type="SUPFAM" id="SSF55729">
    <property type="entry name" value="Acyl-CoA N-acyltransferases (Nat)"/>
    <property type="match status" value="1"/>
</dbReference>
<gene>
    <name evidence="1" type="ORF">H735_17310</name>
</gene>
<dbReference type="PATRIC" id="fig|1229493.5.peg.2615"/>